<evidence type="ECO:0008006" key="9">
    <source>
        <dbReference type="Google" id="ProtNLM"/>
    </source>
</evidence>
<feature type="transmembrane region" description="Helical" evidence="6">
    <location>
        <begin position="226"/>
        <end position="243"/>
    </location>
</feature>
<dbReference type="KEGG" id="pmic:NW74_00355"/>
<evidence type="ECO:0000313" key="7">
    <source>
        <dbReference type="EMBL" id="AIZ37211.1"/>
    </source>
</evidence>
<evidence type="ECO:0000313" key="8">
    <source>
        <dbReference type="Proteomes" id="UP000031386"/>
    </source>
</evidence>
<feature type="transmembrane region" description="Helical" evidence="6">
    <location>
        <begin position="100"/>
        <end position="122"/>
    </location>
</feature>
<reference evidence="7 8" key="1">
    <citation type="submission" date="2014-10" db="EMBL/GenBank/DDBJ databases">
        <title>Complete genome sequence of Parvimonas micra KCOM 1535 (= ChDC B708).</title>
        <authorList>
            <person name="Kook J.-K."/>
            <person name="Park S.-N."/>
            <person name="Lim Y.K."/>
            <person name="Roh H."/>
        </authorList>
    </citation>
    <scope>NUCLEOTIDE SEQUENCE [LARGE SCALE GENOMIC DNA]</scope>
    <source>
        <strain evidence="8">KCOM 1535 / ChDC B708</strain>
    </source>
</reference>
<evidence type="ECO:0000256" key="2">
    <source>
        <dbReference type="ARBA" id="ARBA00007375"/>
    </source>
</evidence>
<gene>
    <name evidence="7" type="ORF">NW74_00355</name>
</gene>
<dbReference type="Pfam" id="PF07947">
    <property type="entry name" value="YhhN"/>
    <property type="match status" value="1"/>
</dbReference>
<name>A0A0B4S3J5_9FIRM</name>
<proteinExistence type="inferred from homology"/>
<evidence type="ECO:0000256" key="1">
    <source>
        <dbReference type="ARBA" id="ARBA00004141"/>
    </source>
</evidence>
<evidence type="ECO:0000256" key="6">
    <source>
        <dbReference type="SAM" id="Phobius"/>
    </source>
</evidence>
<comment type="subcellular location">
    <subcellularLocation>
        <location evidence="1">Membrane</location>
        <topology evidence="1">Multi-pass membrane protein</topology>
    </subcellularLocation>
</comment>
<feature type="transmembrane region" description="Helical" evidence="6">
    <location>
        <begin position="24"/>
        <end position="42"/>
    </location>
</feature>
<dbReference type="AlphaFoldDB" id="A0A0B4S3J5"/>
<evidence type="ECO:0000256" key="3">
    <source>
        <dbReference type="ARBA" id="ARBA00022692"/>
    </source>
</evidence>
<accession>A0A0B4S3J5</accession>
<comment type="similarity">
    <text evidence="2">Belongs to the TMEM86 family.</text>
</comment>
<dbReference type="OrthoDB" id="1701492at2"/>
<keyword evidence="3 6" id="KW-0812">Transmembrane</keyword>
<sequence>MVFCVKIVDTKGFGGNMNNGLLEIFSYIILFIYTIFTIGNLYMILQKKTTERNFFNVFLMPLLALFYLLRFKNHNILIYLAIFSFWIGDILLTKKNKRNVILGLSLSCIGMILYVIKLITFIKIVNLNYLLTILIMILYFGLVFFEVIISYEYASEYFKKDIIFLYIIAFLNALLCILAILTVISNYKSGVWYLVFGSNFFLISNSLFFFVSFIKSNRFFNICTTFTYAIAKLLLIIGFGLFLI</sequence>
<evidence type="ECO:0000256" key="4">
    <source>
        <dbReference type="ARBA" id="ARBA00022989"/>
    </source>
</evidence>
<dbReference type="GO" id="GO:0016020">
    <property type="term" value="C:membrane"/>
    <property type="evidence" value="ECO:0007669"/>
    <property type="project" value="UniProtKB-SubCell"/>
</dbReference>
<feature type="transmembrane region" description="Helical" evidence="6">
    <location>
        <begin position="76"/>
        <end position="93"/>
    </location>
</feature>
<feature type="transmembrane region" description="Helical" evidence="6">
    <location>
        <begin position="128"/>
        <end position="151"/>
    </location>
</feature>
<evidence type="ECO:0000256" key="5">
    <source>
        <dbReference type="ARBA" id="ARBA00023136"/>
    </source>
</evidence>
<dbReference type="InterPro" id="IPR012506">
    <property type="entry name" value="TMEM86B-like"/>
</dbReference>
<feature type="transmembrane region" description="Helical" evidence="6">
    <location>
        <begin position="190"/>
        <end position="214"/>
    </location>
</feature>
<keyword evidence="5 6" id="KW-0472">Membrane</keyword>
<feature type="transmembrane region" description="Helical" evidence="6">
    <location>
        <begin position="163"/>
        <end position="184"/>
    </location>
</feature>
<feature type="transmembrane region" description="Helical" evidence="6">
    <location>
        <begin position="54"/>
        <end position="70"/>
    </location>
</feature>
<keyword evidence="4 6" id="KW-1133">Transmembrane helix</keyword>
<dbReference type="Proteomes" id="UP000031386">
    <property type="component" value="Chromosome"/>
</dbReference>
<dbReference type="STRING" id="33033.NW74_00355"/>
<dbReference type="EMBL" id="CP009761">
    <property type="protein sequence ID" value="AIZ37211.1"/>
    <property type="molecule type" value="Genomic_DNA"/>
</dbReference>
<protein>
    <recommendedName>
        <fullName evidence="9">YhhN-like protein</fullName>
    </recommendedName>
</protein>
<organism evidence="7 8">
    <name type="scientific">Parvimonas micra</name>
    <dbReference type="NCBI Taxonomy" id="33033"/>
    <lineage>
        <taxon>Bacteria</taxon>
        <taxon>Bacillati</taxon>
        <taxon>Bacillota</taxon>
        <taxon>Tissierellia</taxon>
        <taxon>Tissierellales</taxon>
        <taxon>Peptoniphilaceae</taxon>
        <taxon>Parvimonas</taxon>
    </lineage>
</organism>
<keyword evidence="8" id="KW-1185">Reference proteome</keyword>